<dbReference type="Gene3D" id="3.40.309.10">
    <property type="entry name" value="Aldehyde Dehydrogenase, Chain A, domain 2"/>
    <property type="match status" value="1"/>
</dbReference>
<dbReference type="RefSeq" id="WP_254744310.1">
    <property type="nucleotide sequence ID" value="NZ_JANCLU010000016.1"/>
</dbReference>
<evidence type="ECO:0000313" key="5">
    <source>
        <dbReference type="EMBL" id="MCP8939962.1"/>
    </source>
</evidence>
<name>A0ABT1LEN5_9HYPH</name>
<dbReference type="Proteomes" id="UP001205890">
    <property type="component" value="Unassembled WGS sequence"/>
</dbReference>
<feature type="active site" evidence="2">
    <location>
        <position position="269"/>
    </location>
</feature>
<gene>
    <name evidence="5" type="ORF">NK718_15660</name>
</gene>
<keyword evidence="6" id="KW-1185">Reference proteome</keyword>
<dbReference type="InterPro" id="IPR016163">
    <property type="entry name" value="Ald_DH_C"/>
</dbReference>
<dbReference type="InterPro" id="IPR015590">
    <property type="entry name" value="Aldehyde_DH_dom"/>
</dbReference>
<dbReference type="InterPro" id="IPR016161">
    <property type="entry name" value="Ald_DH/histidinol_DH"/>
</dbReference>
<evidence type="ECO:0000256" key="3">
    <source>
        <dbReference type="RuleBase" id="RU003345"/>
    </source>
</evidence>
<dbReference type="Pfam" id="PF00171">
    <property type="entry name" value="Aldedh"/>
    <property type="match status" value="1"/>
</dbReference>
<evidence type="ECO:0000256" key="2">
    <source>
        <dbReference type="PROSITE-ProRule" id="PRU10007"/>
    </source>
</evidence>
<comment type="caution">
    <text evidence="5">The sequence shown here is derived from an EMBL/GenBank/DDBJ whole genome shotgun (WGS) entry which is preliminary data.</text>
</comment>
<proteinExistence type="inferred from homology"/>
<evidence type="ECO:0000259" key="4">
    <source>
        <dbReference type="Pfam" id="PF00171"/>
    </source>
</evidence>
<protein>
    <submittedName>
        <fullName evidence="5">Aldehyde dehydrogenase family protein</fullName>
    </submittedName>
</protein>
<dbReference type="InterPro" id="IPR016160">
    <property type="entry name" value="Ald_DH_CS_CYS"/>
</dbReference>
<dbReference type="InterPro" id="IPR029510">
    <property type="entry name" value="Ald_DH_CS_GLU"/>
</dbReference>
<feature type="domain" description="Aldehyde dehydrogenase" evidence="4">
    <location>
        <begin position="30"/>
        <end position="496"/>
    </location>
</feature>
<dbReference type="EMBL" id="JANCLU010000016">
    <property type="protein sequence ID" value="MCP8939962.1"/>
    <property type="molecule type" value="Genomic_DNA"/>
</dbReference>
<keyword evidence="1 3" id="KW-0560">Oxidoreductase</keyword>
<dbReference type="InterPro" id="IPR016162">
    <property type="entry name" value="Ald_DH_N"/>
</dbReference>
<dbReference type="SUPFAM" id="SSF53720">
    <property type="entry name" value="ALDH-like"/>
    <property type="match status" value="1"/>
</dbReference>
<sequence>MPMTIAVQPSRASQAYLDGKPKRLLIDNAWVEAASGKTFTSYDPGTGKPIAEIAEGDAHDVDRAVASARKAFEGPWRKVKPYERQELLLKLADLVDRHWEQLAELDCMEMGAPIAFVRPRRRRALGLLRYYAGATTMIHGKTTDNSMPGGEYVSYTLKEPLGVAGLIIPWNAPVTSAIWKIATAIAAGCTAVLKPWEEASLTSLRLGELIVEAGFPPGVVNVVTGYGHTAGAALAEHPDVNKISFTGSTTTGQKIVRSSAGNLKRLTMELGGKSPDIVFADADLDAAVPGAGMGVFGNSGQVCMAGTRLFVESKIYDEFVARVAEYGRGLRLGYGLDPQTQLGPLVSQGQLQRVTGYLESGVAEGATPISGGGRLTDGAYADGYYMPPTVFTNVRETMRIAREEIFGPVVVAIPFDDMDDLVRRANDTIFGLGSGVWTRDVGKAHRLARAIQAGTVWVNCYGPTDPDVPFGGYKMSGFGRESGLESLDHYLNTKAVWIKTD</sequence>
<organism evidence="5 6">
    <name type="scientific">Alsobacter ponti</name>
    <dbReference type="NCBI Taxonomy" id="2962936"/>
    <lineage>
        <taxon>Bacteria</taxon>
        <taxon>Pseudomonadati</taxon>
        <taxon>Pseudomonadota</taxon>
        <taxon>Alphaproteobacteria</taxon>
        <taxon>Hyphomicrobiales</taxon>
        <taxon>Alsobacteraceae</taxon>
        <taxon>Alsobacter</taxon>
    </lineage>
</organism>
<comment type="similarity">
    <text evidence="3">Belongs to the aldehyde dehydrogenase family.</text>
</comment>
<evidence type="ECO:0000256" key="1">
    <source>
        <dbReference type="ARBA" id="ARBA00023002"/>
    </source>
</evidence>
<accession>A0ABT1LEN5</accession>
<dbReference type="PROSITE" id="PS00070">
    <property type="entry name" value="ALDEHYDE_DEHYDR_CYS"/>
    <property type="match status" value="1"/>
</dbReference>
<reference evidence="5 6" key="1">
    <citation type="submission" date="2022-07" db="EMBL/GenBank/DDBJ databases">
        <authorList>
            <person name="Li W.-J."/>
            <person name="Deng Q.-Q."/>
        </authorList>
    </citation>
    <scope>NUCLEOTIDE SEQUENCE [LARGE SCALE GENOMIC DNA]</scope>
    <source>
        <strain evidence="5 6">SYSU M60028</strain>
    </source>
</reference>
<dbReference type="PROSITE" id="PS00687">
    <property type="entry name" value="ALDEHYDE_DEHYDR_GLU"/>
    <property type="match status" value="1"/>
</dbReference>
<evidence type="ECO:0000313" key="6">
    <source>
        <dbReference type="Proteomes" id="UP001205890"/>
    </source>
</evidence>
<dbReference type="Gene3D" id="3.40.605.10">
    <property type="entry name" value="Aldehyde Dehydrogenase, Chain A, domain 1"/>
    <property type="match status" value="1"/>
</dbReference>
<dbReference type="PANTHER" id="PTHR11699">
    <property type="entry name" value="ALDEHYDE DEHYDROGENASE-RELATED"/>
    <property type="match status" value="1"/>
</dbReference>